<sequence length="211" mass="22524">MHNRRDLAKRETREALADAAIAIARVDGVAALTADAIADRAGVSRRTFFNYFPTTDAVLAVPSMDFVTRAIESFEARPLDEPVPTAAVEALLHGAGPDDLARLADVVCLCRDDAAALRVERDAWGSAEEGIASALARRLPAGTEPLRLRVQASMIAAAGRAAVQAWAEELDADGRGELPPEAVDRLRALLLEAIGYLADGLRPTLTPPDHR</sequence>
<feature type="DNA-binding region" description="H-T-H motif" evidence="4">
    <location>
        <begin position="33"/>
        <end position="52"/>
    </location>
</feature>
<protein>
    <submittedName>
        <fullName evidence="6">TetR family transcriptional regulator</fullName>
    </submittedName>
</protein>
<dbReference type="RefSeq" id="WP_154592482.1">
    <property type="nucleotide sequence ID" value="NZ_CP171001.1"/>
</dbReference>
<dbReference type="GO" id="GO:0003700">
    <property type="term" value="F:DNA-binding transcription factor activity"/>
    <property type="evidence" value="ECO:0007669"/>
    <property type="project" value="TreeGrafter"/>
</dbReference>
<feature type="domain" description="HTH tetR-type" evidence="5">
    <location>
        <begin position="10"/>
        <end position="70"/>
    </location>
</feature>
<proteinExistence type="predicted"/>
<dbReference type="PROSITE" id="PS50977">
    <property type="entry name" value="HTH_TETR_2"/>
    <property type="match status" value="1"/>
</dbReference>
<evidence type="ECO:0000256" key="1">
    <source>
        <dbReference type="ARBA" id="ARBA00023015"/>
    </source>
</evidence>
<dbReference type="InterPro" id="IPR001647">
    <property type="entry name" value="HTH_TetR"/>
</dbReference>
<keyword evidence="7" id="KW-1185">Reference proteome</keyword>
<organism evidence="6 7">
    <name type="scientific">Arsenicicoccus cauae</name>
    <dbReference type="NCBI Taxonomy" id="2663847"/>
    <lineage>
        <taxon>Bacteria</taxon>
        <taxon>Bacillati</taxon>
        <taxon>Actinomycetota</taxon>
        <taxon>Actinomycetes</taxon>
        <taxon>Micrococcales</taxon>
        <taxon>Intrasporangiaceae</taxon>
        <taxon>Arsenicicoccus</taxon>
    </lineage>
</organism>
<dbReference type="AlphaFoldDB" id="A0A6I3IAB6"/>
<dbReference type="PANTHER" id="PTHR30055">
    <property type="entry name" value="HTH-TYPE TRANSCRIPTIONAL REGULATOR RUTR"/>
    <property type="match status" value="1"/>
</dbReference>
<keyword evidence="3" id="KW-0804">Transcription</keyword>
<dbReference type="InterPro" id="IPR009057">
    <property type="entry name" value="Homeodomain-like_sf"/>
</dbReference>
<dbReference type="SUPFAM" id="SSF46689">
    <property type="entry name" value="Homeodomain-like"/>
    <property type="match status" value="1"/>
</dbReference>
<dbReference type="Pfam" id="PF00440">
    <property type="entry name" value="TetR_N"/>
    <property type="match status" value="1"/>
</dbReference>
<reference evidence="6 7" key="1">
    <citation type="submission" date="2019-11" db="EMBL/GenBank/DDBJ databases">
        <title>Whole genome sequencing identifies a novel species of the genus Arsenicicoccus isolated from human blood.</title>
        <authorList>
            <person name="Jeong J.H."/>
            <person name="Kweon O.J."/>
            <person name="Kim H.R."/>
            <person name="Kim T.-H."/>
            <person name="Ha S.-M."/>
            <person name="Lee M.-K."/>
        </authorList>
    </citation>
    <scope>NUCLEOTIDE SEQUENCE [LARGE SCALE GENOMIC DNA]</scope>
    <source>
        <strain evidence="6 7">MKL-02</strain>
    </source>
</reference>
<name>A0A6I3IAB6_9MICO</name>
<keyword evidence="1" id="KW-0805">Transcription regulation</keyword>
<dbReference type="EMBL" id="WLVL01000017">
    <property type="protein sequence ID" value="MTB71148.1"/>
    <property type="molecule type" value="Genomic_DNA"/>
</dbReference>
<dbReference type="Proteomes" id="UP000431092">
    <property type="component" value="Unassembled WGS sequence"/>
</dbReference>
<evidence type="ECO:0000313" key="7">
    <source>
        <dbReference type="Proteomes" id="UP000431092"/>
    </source>
</evidence>
<keyword evidence="2 4" id="KW-0238">DNA-binding</keyword>
<dbReference type="PROSITE" id="PS01081">
    <property type="entry name" value="HTH_TETR_1"/>
    <property type="match status" value="1"/>
</dbReference>
<dbReference type="InterPro" id="IPR050109">
    <property type="entry name" value="HTH-type_TetR-like_transc_reg"/>
</dbReference>
<dbReference type="Gene3D" id="1.10.10.60">
    <property type="entry name" value="Homeodomain-like"/>
    <property type="match status" value="1"/>
</dbReference>
<dbReference type="Gene3D" id="1.10.357.10">
    <property type="entry name" value="Tetracycline Repressor, domain 2"/>
    <property type="match status" value="1"/>
</dbReference>
<dbReference type="GO" id="GO:0000976">
    <property type="term" value="F:transcription cis-regulatory region binding"/>
    <property type="evidence" value="ECO:0007669"/>
    <property type="project" value="TreeGrafter"/>
</dbReference>
<comment type="caution">
    <text evidence="6">The sequence shown here is derived from an EMBL/GenBank/DDBJ whole genome shotgun (WGS) entry which is preliminary data.</text>
</comment>
<dbReference type="InterPro" id="IPR023772">
    <property type="entry name" value="DNA-bd_HTH_TetR-type_CS"/>
</dbReference>
<dbReference type="PANTHER" id="PTHR30055:SF238">
    <property type="entry name" value="MYCOFACTOCIN BIOSYNTHESIS TRANSCRIPTIONAL REGULATOR MFTR-RELATED"/>
    <property type="match status" value="1"/>
</dbReference>
<evidence type="ECO:0000256" key="4">
    <source>
        <dbReference type="PROSITE-ProRule" id="PRU00335"/>
    </source>
</evidence>
<gene>
    <name evidence="6" type="ORF">GGG17_03995</name>
</gene>
<evidence type="ECO:0000256" key="2">
    <source>
        <dbReference type="ARBA" id="ARBA00023125"/>
    </source>
</evidence>
<accession>A0A6I3IAB6</accession>
<evidence type="ECO:0000259" key="5">
    <source>
        <dbReference type="PROSITE" id="PS50977"/>
    </source>
</evidence>
<evidence type="ECO:0000256" key="3">
    <source>
        <dbReference type="ARBA" id="ARBA00023163"/>
    </source>
</evidence>
<evidence type="ECO:0000313" key="6">
    <source>
        <dbReference type="EMBL" id="MTB71148.1"/>
    </source>
</evidence>